<sequence>MITTDADNARSVRLAEKLGFTLVDRRRLDGRREPELEFRLAAPHRG</sequence>
<gene>
    <name evidence="1" type="ORF">HNR68_001637</name>
</gene>
<protein>
    <submittedName>
        <fullName evidence="1">RimJ/RimL family protein N-acetyltransferase</fullName>
    </submittedName>
</protein>
<name>A0A853AQN5_9PSEU</name>
<dbReference type="SUPFAM" id="SSF55729">
    <property type="entry name" value="Acyl-CoA N-acyltransferases (Nat)"/>
    <property type="match status" value="1"/>
</dbReference>
<comment type="caution">
    <text evidence="1">The sequence shown here is derived from an EMBL/GenBank/DDBJ whole genome shotgun (WGS) entry which is preliminary data.</text>
</comment>
<keyword evidence="1" id="KW-0808">Transferase</keyword>
<keyword evidence="2" id="KW-1185">Reference proteome</keyword>
<dbReference type="Gene3D" id="3.40.630.30">
    <property type="match status" value="1"/>
</dbReference>
<dbReference type="EMBL" id="JACCFJ010000001">
    <property type="protein sequence ID" value="NYI83007.1"/>
    <property type="molecule type" value="Genomic_DNA"/>
</dbReference>
<dbReference type="InterPro" id="IPR016181">
    <property type="entry name" value="Acyl_CoA_acyltransferase"/>
</dbReference>
<dbReference type="AlphaFoldDB" id="A0A853AQN5"/>
<proteinExistence type="predicted"/>
<reference evidence="1 2" key="1">
    <citation type="submission" date="2020-07" db="EMBL/GenBank/DDBJ databases">
        <title>Sequencing the genomes of 1000 actinobacteria strains.</title>
        <authorList>
            <person name="Klenk H.-P."/>
        </authorList>
    </citation>
    <scope>NUCLEOTIDE SEQUENCE [LARGE SCALE GENOMIC DNA]</scope>
    <source>
        <strain evidence="1 2">DSM 44065</strain>
    </source>
</reference>
<organism evidence="1 2">
    <name type="scientific">Saccharopolyspora hordei</name>
    <dbReference type="NCBI Taxonomy" id="1838"/>
    <lineage>
        <taxon>Bacteria</taxon>
        <taxon>Bacillati</taxon>
        <taxon>Actinomycetota</taxon>
        <taxon>Actinomycetes</taxon>
        <taxon>Pseudonocardiales</taxon>
        <taxon>Pseudonocardiaceae</taxon>
        <taxon>Saccharopolyspora</taxon>
    </lineage>
</organism>
<dbReference type="GO" id="GO:0016740">
    <property type="term" value="F:transferase activity"/>
    <property type="evidence" value="ECO:0007669"/>
    <property type="project" value="UniProtKB-KW"/>
</dbReference>
<evidence type="ECO:0000313" key="1">
    <source>
        <dbReference type="EMBL" id="NYI83007.1"/>
    </source>
</evidence>
<accession>A0A853AQN5</accession>
<evidence type="ECO:0000313" key="2">
    <source>
        <dbReference type="Proteomes" id="UP000587002"/>
    </source>
</evidence>
<dbReference type="Proteomes" id="UP000587002">
    <property type="component" value="Unassembled WGS sequence"/>
</dbReference>